<protein>
    <submittedName>
        <fullName evidence="11">Neutral endopeptidase</fullName>
    </submittedName>
</protein>
<feature type="domain" description="Peptidase M13 C-terminal" evidence="9">
    <location>
        <begin position="483"/>
        <end position="685"/>
    </location>
</feature>
<dbReference type="PANTHER" id="PTHR11733:SF167">
    <property type="entry name" value="FI17812P1-RELATED"/>
    <property type="match status" value="1"/>
</dbReference>
<dbReference type="EMBL" id="AGFM01000063">
    <property type="protein sequence ID" value="EHJ59035.1"/>
    <property type="molecule type" value="Genomic_DNA"/>
</dbReference>
<dbReference type="CDD" id="cd08662">
    <property type="entry name" value="M13"/>
    <property type="match status" value="1"/>
</dbReference>
<keyword evidence="8" id="KW-0732">Signal</keyword>
<name>G6EI47_9SPHN</name>
<evidence type="ECO:0000256" key="8">
    <source>
        <dbReference type="SAM" id="SignalP"/>
    </source>
</evidence>
<dbReference type="Pfam" id="PF01431">
    <property type="entry name" value="Peptidase_M13"/>
    <property type="match status" value="1"/>
</dbReference>
<dbReference type="InterPro" id="IPR000718">
    <property type="entry name" value="Peptidase_M13"/>
</dbReference>
<keyword evidence="4" id="KW-0479">Metal-binding</keyword>
<evidence type="ECO:0000313" key="12">
    <source>
        <dbReference type="Proteomes" id="UP000004030"/>
    </source>
</evidence>
<evidence type="ECO:0000256" key="1">
    <source>
        <dbReference type="ARBA" id="ARBA00001947"/>
    </source>
</evidence>
<dbReference type="Pfam" id="PF05649">
    <property type="entry name" value="Peptidase_M13_N"/>
    <property type="match status" value="1"/>
</dbReference>
<dbReference type="GO" id="GO:0046872">
    <property type="term" value="F:metal ion binding"/>
    <property type="evidence" value="ECO:0007669"/>
    <property type="project" value="UniProtKB-KW"/>
</dbReference>
<dbReference type="PATRIC" id="fig|1088721.3.peg.3955"/>
<comment type="caution">
    <text evidence="11">The sequence shown here is derived from an EMBL/GenBank/DDBJ whole genome shotgun (WGS) entry which is preliminary data.</text>
</comment>
<keyword evidence="5" id="KW-0378">Hydrolase</keyword>
<keyword evidence="7" id="KW-0482">Metalloprotease</keyword>
<organism evidence="11 12">
    <name type="scientific">Novosphingobium pentaromativorans US6-1</name>
    <dbReference type="NCBI Taxonomy" id="1088721"/>
    <lineage>
        <taxon>Bacteria</taxon>
        <taxon>Pseudomonadati</taxon>
        <taxon>Pseudomonadota</taxon>
        <taxon>Alphaproteobacteria</taxon>
        <taxon>Sphingomonadales</taxon>
        <taxon>Sphingomonadaceae</taxon>
        <taxon>Novosphingobium</taxon>
    </lineage>
</organism>
<dbReference type="InterPro" id="IPR024079">
    <property type="entry name" value="MetalloPept_cat_dom_sf"/>
</dbReference>
<dbReference type="InterPro" id="IPR018497">
    <property type="entry name" value="Peptidase_M13_C"/>
</dbReference>
<evidence type="ECO:0000256" key="5">
    <source>
        <dbReference type="ARBA" id="ARBA00022801"/>
    </source>
</evidence>
<proteinExistence type="inferred from homology"/>
<evidence type="ECO:0000256" key="4">
    <source>
        <dbReference type="ARBA" id="ARBA00022723"/>
    </source>
</evidence>
<comment type="similarity">
    <text evidence="2">Belongs to the peptidase M13 family.</text>
</comment>
<feature type="chain" id="PRO_5003488107" evidence="8">
    <location>
        <begin position="25"/>
        <end position="688"/>
    </location>
</feature>
<dbReference type="PANTHER" id="PTHR11733">
    <property type="entry name" value="ZINC METALLOPROTEASE FAMILY M13 NEPRILYSIN-RELATED"/>
    <property type="match status" value="1"/>
</dbReference>
<dbReference type="AlphaFoldDB" id="G6EI47"/>
<dbReference type="GO" id="GO:0016485">
    <property type="term" value="P:protein processing"/>
    <property type="evidence" value="ECO:0007669"/>
    <property type="project" value="TreeGrafter"/>
</dbReference>
<accession>G6EI47</accession>
<keyword evidence="3" id="KW-0645">Protease</keyword>
<dbReference type="eggNOG" id="COG3590">
    <property type="taxonomic scope" value="Bacteria"/>
</dbReference>
<dbReference type="Gene3D" id="1.10.1380.10">
    <property type="entry name" value="Neutral endopeptidase , domain2"/>
    <property type="match status" value="1"/>
</dbReference>
<dbReference type="SUPFAM" id="SSF55486">
    <property type="entry name" value="Metalloproteases ('zincins'), catalytic domain"/>
    <property type="match status" value="1"/>
</dbReference>
<dbReference type="GO" id="GO:0005886">
    <property type="term" value="C:plasma membrane"/>
    <property type="evidence" value="ECO:0007669"/>
    <property type="project" value="TreeGrafter"/>
</dbReference>
<evidence type="ECO:0000256" key="7">
    <source>
        <dbReference type="ARBA" id="ARBA00023049"/>
    </source>
</evidence>
<feature type="signal peptide" evidence="8">
    <location>
        <begin position="1"/>
        <end position="24"/>
    </location>
</feature>
<gene>
    <name evidence="11" type="ORF">NSU_4018</name>
</gene>
<keyword evidence="12" id="KW-1185">Reference proteome</keyword>
<evidence type="ECO:0000313" key="11">
    <source>
        <dbReference type="EMBL" id="EHJ59035.1"/>
    </source>
</evidence>
<dbReference type="Proteomes" id="UP000004030">
    <property type="component" value="Unassembled WGS sequence"/>
</dbReference>
<comment type="cofactor">
    <cofactor evidence="1">
        <name>Zn(2+)</name>
        <dbReference type="ChEBI" id="CHEBI:29105"/>
    </cofactor>
</comment>
<sequence>MGKGKLLAGATGGLLLLASGSALADDDGTDPTPDTLAFSIENMDRSVNPADDFLRYASGGWFDRVKRPADQPTFGFMQFIANRISRQMASVLTDAAATSFSAAKGSPAQQVGALYSSYVDVDRIDATGLAPIAGELARLDAVESKKELAAYLGTFSAHTGHWPLVSLDIFPELTDVSRNAVYMEIGERALSVDAIYESPEDSPLRTIYREYVSAMLEVADVPAERAKAIAATSLAIDSMLHAGELDPVKKVDKRNVNNPRTMTQLRAESAGFEIDAYLQALGLQEPDRVILVDPDAARTLGKVMAAFTVDELKDYLKLRLLQAFGSVLSTKFEEPKKQVNIALLGAYSEKPREETVVEFMEKSLGQPLGHLYVDNFFSKPKENAGLDMIRRIQAAFRKRIEANDWMAEATRSAALEKVDALYYRVGYPDRWIDYGKVEVGDDPVQNLINLHEFEMARMAAKQNAPVEFWAFSEPLHTTPTVVNAAYDPTINGFQVTAAIAQPPTFSVNRDAPLYFCRLGAIIGHEMTHGFDTGGRNFDAKGNLRNWWTAKDGARFEAEAQKLIDQASAFEALPGTFMNGGLTVTENLADIGGIALAHDALMNYLAEHPDENVEIDGLSPSQRCLIAYSQLWAEQRSDGSMRVQLEDNHAPGIYRAVAPLQHLDAFYEAFDIHEGDPMWLAPQKRVDIW</sequence>
<evidence type="ECO:0000256" key="6">
    <source>
        <dbReference type="ARBA" id="ARBA00022833"/>
    </source>
</evidence>
<reference evidence="11 12" key="1">
    <citation type="journal article" date="2012" name="J. Bacteriol.">
        <title>Genome sequence of benzo(a)pyrene-degrading bacterium Novosphingobium pentaromativorans US6-1.</title>
        <authorList>
            <person name="Luo Y.R."/>
            <person name="Kang S.G."/>
            <person name="Kim S.J."/>
            <person name="Kim M.R."/>
            <person name="Li N."/>
            <person name="Lee J.H."/>
            <person name="Kwon K.K."/>
        </authorList>
    </citation>
    <scope>NUCLEOTIDE SEQUENCE [LARGE SCALE GENOMIC DNA]</scope>
    <source>
        <strain evidence="11 12">US6-1</strain>
    </source>
</reference>
<dbReference type="GO" id="GO:0004222">
    <property type="term" value="F:metalloendopeptidase activity"/>
    <property type="evidence" value="ECO:0007669"/>
    <property type="project" value="InterPro"/>
</dbReference>
<dbReference type="STRING" id="1088721.JI59_02045"/>
<dbReference type="InterPro" id="IPR008753">
    <property type="entry name" value="Peptidase_M13_N"/>
</dbReference>
<dbReference type="PRINTS" id="PR00786">
    <property type="entry name" value="NEPRILYSIN"/>
</dbReference>
<dbReference type="OrthoDB" id="9775677at2"/>
<dbReference type="KEGG" id="npn:JI59_02045"/>
<keyword evidence="6" id="KW-0862">Zinc</keyword>
<evidence type="ECO:0000259" key="9">
    <source>
        <dbReference type="Pfam" id="PF01431"/>
    </source>
</evidence>
<dbReference type="InterPro" id="IPR042089">
    <property type="entry name" value="Peptidase_M13_dom_2"/>
</dbReference>
<dbReference type="RefSeq" id="WP_007014926.1">
    <property type="nucleotide sequence ID" value="NZ_AGFM01000063.1"/>
</dbReference>
<evidence type="ECO:0000256" key="2">
    <source>
        <dbReference type="ARBA" id="ARBA00007357"/>
    </source>
</evidence>
<feature type="domain" description="Peptidase M13 N-terminal" evidence="10">
    <location>
        <begin position="49"/>
        <end position="428"/>
    </location>
</feature>
<dbReference type="Gene3D" id="3.40.390.10">
    <property type="entry name" value="Collagenase (Catalytic Domain)"/>
    <property type="match status" value="1"/>
</dbReference>
<evidence type="ECO:0000259" key="10">
    <source>
        <dbReference type="Pfam" id="PF05649"/>
    </source>
</evidence>
<evidence type="ECO:0000256" key="3">
    <source>
        <dbReference type="ARBA" id="ARBA00022670"/>
    </source>
</evidence>
<dbReference type="PROSITE" id="PS51885">
    <property type="entry name" value="NEPRILYSIN"/>
    <property type="match status" value="1"/>
</dbReference>